<protein>
    <recommendedName>
        <fullName evidence="4">BMFP domain-containing protein YqiC</fullName>
    </recommendedName>
</protein>
<dbReference type="AlphaFoldDB" id="A0A839T045"/>
<feature type="compositionally biased region" description="Low complexity" evidence="1">
    <location>
        <begin position="83"/>
        <end position="97"/>
    </location>
</feature>
<sequence length="108" mass="11804">MQTRNRLLDDLARVATGALGVAGGLRQEAEGRLRQQFERILANMDLVTREEFEVVRAMAVKAREEQEALADRLAKLEAELGKTAKANSTAKAKSGTARRASKPKTKAP</sequence>
<evidence type="ECO:0000313" key="3">
    <source>
        <dbReference type="Proteomes" id="UP000581135"/>
    </source>
</evidence>
<proteinExistence type="predicted"/>
<dbReference type="EMBL" id="JACHXA010000010">
    <property type="protein sequence ID" value="MBB3066675.1"/>
    <property type="molecule type" value="Genomic_DNA"/>
</dbReference>
<dbReference type="Pfam" id="PF04380">
    <property type="entry name" value="BMFP"/>
    <property type="match status" value="1"/>
</dbReference>
<evidence type="ECO:0008006" key="4">
    <source>
        <dbReference type="Google" id="ProtNLM"/>
    </source>
</evidence>
<evidence type="ECO:0000256" key="1">
    <source>
        <dbReference type="SAM" id="MobiDB-lite"/>
    </source>
</evidence>
<feature type="compositionally biased region" description="Basic residues" evidence="1">
    <location>
        <begin position="99"/>
        <end position="108"/>
    </location>
</feature>
<reference evidence="2 3" key="1">
    <citation type="submission" date="2020-08" db="EMBL/GenBank/DDBJ databases">
        <title>Genomic Encyclopedia of Type Strains, Phase III (KMG-III): the genomes of soil and plant-associated and newly described type strains.</title>
        <authorList>
            <person name="Whitman W."/>
        </authorList>
    </citation>
    <scope>NUCLEOTIDE SEQUENCE [LARGE SCALE GENOMIC DNA]</scope>
    <source>
        <strain evidence="2 3">CECT 8803</strain>
    </source>
</reference>
<accession>A0A839T045</accession>
<keyword evidence="3" id="KW-1185">Reference proteome</keyword>
<organism evidence="2 3">
    <name type="scientific">Limibacillus halophilus</name>
    <dbReference type="NCBI Taxonomy" id="1579333"/>
    <lineage>
        <taxon>Bacteria</taxon>
        <taxon>Pseudomonadati</taxon>
        <taxon>Pseudomonadota</taxon>
        <taxon>Alphaproteobacteria</taxon>
        <taxon>Rhodospirillales</taxon>
        <taxon>Rhodovibrionaceae</taxon>
        <taxon>Limibacillus</taxon>
    </lineage>
</organism>
<dbReference type="Proteomes" id="UP000581135">
    <property type="component" value="Unassembled WGS sequence"/>
</dbReference>
<dbReference type="InterPro" id="IPR007475">
    <property type="entry name" value="UbiK"/>
</dbReference>
<gene>
    <name evidence="2" type="ORF">FHR98_002985</name>
</gene>
<name>A0A839T045_9PROT</name>
<evidence type="ECO:0000313" key="2">
    <source>
        <dbReference type="EMBL" id="MBB3066675.1"/>
    </source>
</evidence>
<dbReference type="RefSeq" id="WP_183417508.1">
    <property type="nucleotide sequence ID" value="NZ_JACHXA010000010.1"/>
</dbReference>
<comment type="caution">
    <text evidence="2">The sequence shown here is derived from an EMBL/GenBank/DDBJ whole genome shotgun (WGS) entry which is preliminary data.</text>
</comment>
<feature type="region of interest" description="Disordered" evidence="1">
    <location>
        <begin position="80"/>
        <end position="108"/>
    </location>
</feature>